<name>A0ACC2EMC6_DIPCM</name>
<proteinExistence type="predicted"/>
<evidence type="ECO:0000313" key="2">
    <source>
        <dbReference type="Proteomes" id="UP001162992"/>
    </source>
</evidence>
<sequence>METMNMSLDNAVRTVIAIYKPKEQHTVEEVVNASLRHSDAVKSLDDFIVAAVVKSLDNSYVGSYAHWRKDTDLAANLQIPELAPMLTEMNTLADIDAIDSEVISGESESEEPPVLAKGDILHIAIFTTEPENQEKLVALCQDFLKAQVQDVKGLKACTMHRSLDGKKVLSIGQWKDAATAIGVATSSKWEEANKLLDGLIIDSDSKLYEVVYVK</sequence>
<reference evidence="2" key="1">
    <citation type="journal article" date="2024" name="Proc. Natl. Acad. Sci. U.S.A.">
        <title>Extraordinary preservation of gene collinearity over three hundred million years revealed in homosporous lycophytes.</title>
        <authorList>
            <person name="Li C."/>
            <person name="Wickell D."/>
            <person name="Kuo L.Y."/>
            <person name="Chen X."/>
            <person name="Nie B."/>
            <person name="Liao X."/>
            <person name="Peng D."/>
            <person name="Ji J."/>
            <person name="Jenkins J."/>
            <person name="Williams M."/>
            <person name="Shu S."/>
            <person name="Plott C."/>
            <person name="Barry K."/>
            <person name="Rajasekar S."/>
            <person name="Grimwood J."/>
            <person name="Han X."/>
            <person name="Sun S."/>
            <person name="Hou Z."/>
            <person name="He W."/>
            <person name="Dai G."/>
            <person name="Sun C."/>
            <person name="Schmutz J."/>
            <person name="Leebens-Mack J.H."/>
            <person name="Li F.W."/>
            <person name="Wang L."/>
        </authorList>
    </citation>
    <scope>NUCLEOTIDE SEQUENCE [LARGE SCALE GENOMIC DNA]</scope>
    <source>
        <strain evidence="2">cv. PW_Plant_1</strain>
    </source>
</reference>
<organism evidence="1 2">
    <name type="scientific">Diphasiastrum complanatum</name>
    <name type="common">Issler's clubmoss</name>
    <name type="synonym">Lycopodium complanatum</name>
    <dbReference type="NCBI Taxonomy" id="34168"/>
    <lineage>
        <taxon>Eukaryota</taxon>
        <taxon>Viridiplantae</taxon>
        <taxon>Streptophyta</taxon>
        <taxon>Embryophyta</taxon>
        <taxon>Tracheophyta</taxon>
        <taxon>Lycopodiopsida</taxon>
        <taxon>Lycopodiales</taxon>
        <taxon>Lycopodiaceae</taxon>
        <taxon>Lycopodioideae</taxon>
        <taxon>Diphasiastrum</taxon>
    </lineage>
</organism>
<accession>A0ACC2EMC6</accession>
<gene>
    <name evidence="1" type="ORF">O6H91_02G155900</name>
</gene>
<dbReference type="EMBL" id="CM055093">
    <property type="protein sequence ID" value="KAJ7567618.1"/>
    <property type="molecule type" value="Genomic_DNA"/>
</dbReference>
<keyword evidence="2" id="KW-1185">Reference proteome</keyword>
<dbReference type="Proteomes" id="UP001162992">
    <property type="component" value="Chromosome 2"/>
</dbReference>
<comment type="caution">
    <text evidence="1">The sequence shown here is derived from an EMBL/GenBank/DDBJ whole genome shotgun (WGS) entry which is preliminary data.</text>
</comment>
<evidence type="ECO:0000313" key="1">
    <source>
        <dbReference type="EMBL" id="KAJ7567618.1"/>
    </source>
</evidence>
<protein>
    <submittedName>
        <fullName evidence="1">Uncharacterized protein</fullName>
    </submittedName>
</protein>